<dbReference type="InterPro" id="IPR017941">
    <property type="entry name" value="Rieske_2Fe-2S"/>
</dbReference>
<keyword evidence="1" id="KW-0001">2Fe-2S</keyword>
<dbReference type="GO" id="GO:0004497">
    <property type="term" value="F:monooxygenase activity"/>
    <property type="evidence" value="ECO:0007669"/>
    <property type="project" value="UniProtKB-ARBA"/>
</dbReference>
<evidence type="ECO:0000256" key="3">
    <source>
        <dbReference type="ARBA" id="ARBA00023002"/>
    </source>
</evidence>
<dbReference type="GO" id="GO:0016705">
    <property type="term" value="F:oxidoreductase activity, acting on paired donors, with incorporation or reduction of molecular oxygen"/>
    <property type="evidence" value="ECO:0007669"/>
    <property type="project" value="UniProtKB-ARBA"/>
</dbReference>
<evidence type="ECO:0000256" key="5">
    <source>
        <dbReference type="ARBA" id="ARBA00023014"/>
    </source>
</evidence>
<evidence type="ECO:0000313" key="8">
    <source>
        <dbReference type="Proteomes" id="UP000216311"/>
    </source>
</evidence>
<comment type="caution">
    <text evidence="7">The sequence shown here is derived from an EMBL/GenBank/DDBJ whole genome shotgun (WGS) entry which is preliminary data.</text>
</comment>
<sequence length="327" mass="37139">MFDGFARQWTPVLPLARIGNRPQRAVVAGEPLVVWRVDRGRVGVLLDRCPHRSVSLALGSRTPSGGLACSFHGWEFDDAGACEKIPFNPDRGLARRGATKLPHRELGGLLWVFTGFDPDTEPELPDTLLDDSLVRFEHHETWDAHWTRAMENMLDYPHLPYVHRNTIGRFVRAKQRPDSVLHQEVRDTDFGYDVTPWLDDNPPGATLKWYAPNSMVLDTIPAPRLMRIQIYCIPAEPNRVRMLLVTTRNFARNPAAPFAFDRFNVKVLHQDRAVVESSDPVIVPERGLETSVPTDKATLTFRTWFNRELPHSSVADPRERTPSTLEG</sequence>
<keyword evidence="2" id="KW-0479">Metal-binding</keyword>
<dbReference type="OrthoDB" id="5243643at2"/>
<evidence type="ECO:0000259" key="6">
    <source>
        <dbReference type="PROSITE" id="PS51296"/>
    </source>
</evidence>
<feature type="domain" description="Rieske" evidence="6">
    <location>
        <begin position="9"/>
        <end position="112"/>
    </location>
</feature>
<dbReference type="GO" id="GO:0046872">
    <property type="term" value="F:metal ion binding"/>
    <property type="evidence" value="ECO:0007669"/>
    <property type="project" value="UniProtKB-KW"/>
</dbReference>
<keyword evidence="3" id="KW-0560">Oxidoreductase</keyword>
<dbReference type="Proteomes" id="UP000216311">
    <property type="component" value="Unassembled WGS sequence"/>
</dbReference>
<dbReference type="AlphaFoldDB" id="A0A255H2S3"/>
<reference evidence="7 8" key="1">
    <citation type="submission" date="2017-07" db="EMBL/GenBank/DDBJ databases">
        <title>Draft whole genome sequences of clinical Proprionibacteriaceae strains.</title>
        <authorList>
            <person name="Bernier A.-M."/>
            <person name="Bernard K."/>
            <person name="Domingo M.-C."/>
        </authorList>
    </citation>
    <scope>NUCLEOTIDE SEQUENCE [LARGE SCALE GENOMIC DNA]</scope>
    <source>
        <strain evidence="7 8">NML 130396</strain>
    </source>
</reference>
<organism evidence="7 8">
    <name type="scientific">Enemella dayhoffiae</name>
    <dbReference type="NCBI Taxonomy" id="2016507"/>
    <lineage>
        <taxon>Bacteria</taxon>
        <taxon>Bacillati</taxon>
        <taxon>Actinomycetota</taxon>
        <taxon>Actinomycetes</taxon>
        <taxon>Propionibacteriales</taxon>
        <taxon>Propionibacteriaceae</taxon>
        <taxon>Enemella</taxon>
    </lineage>
</organism>
<dbReference type="InterPro" id="IPR050584">
    <property type="entry name" value="Cholesterol_7-desaturase"/>
</dbReference>
<proteinExistence type="predicted"/>
<dbReference type="PROSITE" id="PS51296">
    <property type="entry name" value="RIESKE"/>
    <property type="match status" value="1"/>
</dbReference>
<dbReference type="PANTHER" id="PTHR21266">
    <property type="entry name" value="IRON-SULFUR DOMAIN CONTAINING PROTEIN"/>
    <property type="match status" value="1"/>
</dbReference>
<dbReference type="GO" id="GO:0051537">
    <property type="term" value="F:2 iron, 2 sulfur cluster binding"/>
    <property type="evidence" value="ECO:0007669"/>
    <property type="project" value="UniProtKB-KW"/>
</dbReference>
<name>A0A255H2S3_9ACTN</name>
<dbReference type="InterPro" id="IPR036922">
    <property type="entry name" value="Rieske_2Fe-2S_sf"/>
</dbReference>
<dbReference type="RefSeq" id="WP_094364065.1">
    <property type="nucleotide sequence ID" value="NZ_NMVQ01000014.1"/>
</dbReference>
<dbReference type="Gene3D" id="2.102.10.10">
    <property type="entry name" value="Rieske [2Fe-2S] iron-sulphur domain"/>
    <property type="match status" value="1"/>
</dbReference>
<evidence type="ECO:0000256" key="2">
    <source>
        <dbReference type="ARBA" id="ARBA00022723"/>
    </source>
</evidence>
<gene>
    <name evidence="7" type="ORF">CGZ93_10310</name>
</gene>
<dbReference type="Gene3D" id="3.90.380.10">
    <property type="entry name" value="Naphthalene 1,2-dioxygenase Alpha Subunit, Chain A, domain 1"/>
    <property type="match status" value="1"/>
</dbReference>
<dbReference type="SUPFAM" id="SSF50022">
    <property type="entry name" value="ISP domain"/>
    <property type="match status" value="1"/>
</dbReference>
<evidence type="ECO:0000256" key="4">
    <source>
        <dbReference type="ARBA" id="ARBA00023004"/>
    </source>
</evidence>
<evidence type="ECO:0000256" key="1">
    <source>
        <dbReference type="ARBA" id="ARBA00022714"/>
    </source>
</evidence>
<keyword evidence="5" id="KW-0411">Iron-sulfur</keyword>
<dbReference type="PANTHER" id="PTHR21266:SF59">
    <property type="entry name" value="BLR4922 PROTEIN"/>
    <property type="match status" value="1"/>
</dbReference>
<keyword evidence="4" id="KW-0408">Iron</keyword>
<dbReference type="InterPro" id="IPR044043">
    <property type="entry name" value="VanA_C_cat"/>
</dbReference>
<dbReference type="Pfam" id="PF00355">
    <property type="entry name" value="Rieske"/>
    <property type="match status" value="1"/>
</dbReference>
<protein>
    <recommendedName>
        <fullName evidence="6">Rieske domain-containing protein</fullName>
    </recommendedName>
</protein>
<evidence type="ECO:0000313" key="7">
    <source>
        <dbReference type="EMBL" id="OYO21523.1"/>
    </source>
</evidence>
<keyword evidence="8" id="KW-1185">Reference proteome</keyword>
<accession>A0A255H2S3</accession>
<dbReference type="EMBL" id="NMVQ01000014">
    <property type="protein sequence ID" value="OYO21523.1"/>
    <property type="molecule type" value="Genomic_DNA"/>
</dbReference>
<dbReference type="Pfam" id="PF19112">
    <property type="entry name" value="VanA_C"/>
    <property type="match status" value="1"/>
</dbReference>
<dbReference type="SUPFAM" id="SSF55961">
    <property type="entry name" value="Bet v1-like"/>
    <property type="match status" value="1"/>
</dbReference>